<feature type="domain" description="NAD(P)-binding" evidence="1">
    <location>
        <begin position="8"/>
        <end position="194"/>
    </location>
</feature>
<dbReference type="InterPro" id="IPR016040">
    <property type="entry name" value="NAD(P)-bd_dom"/>
</dbReference>
<dbReference type="PATRIC" id="fig|35818.11.peg.2056"/>
<dbReference type="GO" id="GO:0016646">
    <property type="term" value="F:oxidoreductase activity, acting on the CH-NH group of donors, NAD or NADP as acceptor"/>
    <property type="evidence" value="ECO:0007669"/>
    <property type="project" value="TreeGrafter"/>
</dbReference>
<name>A0A0N1EC05_9HELI</name>
<evidence type="ECO:0000259" key="1">
    <source>
        <dbReference type="Pfam" id="PF13460"/>
    </source>
</evidence>
<dbReference type="EMBL" id="JNOC01000058">
    <property type="protein sequence ID" value="KPH55037.1"/>
    <property type="molecule type" value="Genomic_DNA"/>
</dbReference>
<accession>A0A0N1EC05</accession>
<evidence type="ECO:0000313" key="2">
    <source>
        <dbReference type="EMBL" id="KPH55037.1"/>
    </source>
</evidence>
<dbReference type="Pfam" id="PF13460">
    <property type="entry name" value="NAD_binding_10"/>
    <property type="match status" value="1"/>
</dbReference>
<protein>
    <submittedName>
        <fullName evidence="2">NADH-flavin reductase</fullName>
    </submittedName>
</protein>
<reference evidence="2 3" key="1">
    <citation type="submission" date="2014-06" db="EMBL/GenBank/DDBJ databases">
        <title>Helicobacter pullorum isolates in fresh chicken meat - phenotypic and genotypic features.</title>
        <authorList>
            <person name="Borges V."/>
            <person name="Santos A."/>
            <person name="Correia C.B."/>
            <person name="Saraiva M."/>
            <person name="Menard A."/>
            <person name="Vieira L."/>
            <person name="Sampaio D.A."/>
            <person name="Gomes J.P."/>
            <person name="Oleastro M."/>
        </authorList>
    </citation>
    <scope>NUCLEOTIDE SEQUENCE [LARGE SCALE GENOMIC DNA]</scope>
    <source>
        <strain evidence="2 3">229334/12</strain>
    </source>
</reference>
<gene>
    <name evidence="2" type="ORF">HPU229334_10395</name>
</gene>
<dbReference type="PANTHER" id="PTHR43355">
    <property type="entry name" value="FLAVIN REDUCTASE (NADPH)"/>
    <property type="match status" value="1"/>
</dbReference>
<proteinExistence type="predicted"/>
<dbReference type="SUPFAM" id="SSF51735">
    <property type="entry name" value="NAD(P)-binding Rossmann-fold domains"/>
    <property type="match status" value="1"/>
</dbReference>
<dbReference type="Proteomes" id="UP000037997">
    <property type="component" value="Unassembled WGS sequence"/>
</dbReference>
<dbReference type="InterPro" id="IPR036291">
    <property type="entry name" value="NAD(P)-bd_dom_sf"/>
</dbReference>
<dbReference type="AlphaFoldDB" id="A0A0N1EC05"/>
<dbReference type="PANTHER" id="PTHR43355:SF2">
    <property type="entry name" value="FLAVIN REDUCTASE (NADPH)"/>
    <property type="match status" value="1"/>
</dbReference>
<dbReference type="RefSeq" id="WP_054198448.1">
    <property type="nucleotide sequence ID" value="NZ_JNOC01000058.1"/>
</dbReference>
<comment type="caution">
    <text evidence="2">The sequence shown here is derived from an EMBL/GenBank/DDBJ whole genome shotgun (WGS) entry which is preliminary data.</text>
</comment>
<dbReference type="STRING" id="35818.HPU229336_05690"/>
<dbReference type="CDD" id="cd05244">
    <property type="entry name" value="BVR-B_like_SDR_a"/>
    <property type="match status" value="1"/>
</dbReference>
<dbReference type="InterPro" id="IPR051606">
    <property type="entry name" value="Polyketide_Oxido-like"/>
</dbReference>
<organism evidence="2 3">
    <name type="scientific">Helicobacter pullorum</name>
    <dbReference type="NCBI Taxonomy" id="35818"/>
    <lineage>
        <taxon>Bacteria</taxon>
        <taxon>Pseudomonadati</taxon>
        <taxon>Campylobacterota</taxon>
        <taxon>Epsilonproteobacteria</taxon>
        <taxon>Campylobacterales</taxon>
        <taxon>Helicobacteraceae</taxon>
        <taxon>Helicobacter</taxon>
    </lineage>
</organism>
<dbReference type="Gene3D" id="3.40.50.720">
    <property type="entry name" value="NAD(P)-binding Rossmann-like Domain"/>
    <property type="match status" value="1"/>
</dbReference>
<sequence>MKIAVLCASGKAGKLIVEEAINKGLEVSAFVRNSTKARFDSRVRVVQKDIFALESSDLQDFDVIIDAFGEWQNLSLHKAHMEHLVQILSGNRAKFLVVGGAGSLYMDKEHSVMFMDTSDFPQEYIPVAKATAEVLEVLRPNNKINWVYVSPPAIFIPDAPKSGKYKIIGEEFELNSKGESKISYADYAIAMIEIALDSTYSKQRVGVIGL</sequence>
<evidence type="ECO:0000313" key="3">
    <source>
        <dbReference type="Proteomes" id="UP000037997"/>
    </source>
</evidence>